<reference evidence="2 3" key="2">
    <citation type="submission" date="2016-08" db="EMBL/GenBank/DDBJ databases">
        <title>Pervasive Adenine N6-methylation of Active Genes in Fungi.</title>
        <authorList>
            <consortium name="DOE Joint Genome Institute"/>
            <person name="Mondo S.J."/>
            <person name="Dannebaum R.O."/>
            <person name="Kuo R.C."/>
            <person name="Labutti K."/>
            <person name="Haridas S."/>
            <person name="Kuo A."/>
            <person name="Salamov A."/>
            <person name="Ahrendt S.R."/>
            <person name="Lipzen A."/>
            <person name="Sullivan W."/>
            <person name="Andreopoulos W.B."/>
            <person name="Clum A."/>
            <person name="Lindquist E."/>
            <person name="Daum C."/>
            <person name="Ramamoorthy G.K."/>
            <person name="Gryganskyi A."/>
            <person name="Culley D."/>
            <person name="Magnuson J.K."/>
            <person name="James T.Y."/>
            <person name="O'Malley M.A."/>
            <person name="Stajich J.E."/>
            <person name="Spatafora J.W."/>
            <person name="Visel A."/>
            <person name="Grigoriev I.V."/>
        </authorList>
    </citation>
    <scope>NUCLEOTIDE SEQUENCE [LARGE SCALE GENOMIC DNA]</scope>
    <source>
        <strain evidence="2 3">S4</strain>
    </source>
</reference>
<dbReference type="OrthoDB" id="2163310at2759"/>
<reference evidence="2 3" key="1">
    <citation type="submission" date="2016-08" db="EMBL/GenBank/DDBJ databases">
        <title>A Parts List for Fungal Cellulosomes Revealed by Comparative Genomics.</title>
        <authorList>
            <consortium name="DOE Joint Genome Institute"/>
            <person name="Haitjema C.H."/>
            <person name="Gilmore S.P."/>
            <person name="Henske J.K."/>
            <person name="Solomon K.V."/>
            <person name="De Groot R."/>
            <person name="Kuo A."/>
            <person name="Mondo S.J."/>
            <person name="Salamov A.A."/>
            <person name="Labutti K."/>
            <person name="Zhao Z."/>
            <person name="Chiniquy J."/>
            <person name="Barry K."/>
            <person name="Brewer H.M."/>
            <person name="Purvine S.O."/>
            <person name="Wright A.T."/>
            <person name="Boxma B."/>
            <person name="Van Alen T."/>
            <person name="Hackstein J.H."/>
            <person name="Baker S.E."/>
            <person name="Grigoriev I.V."/>
            <person name="O'Malley M.A."/>
        </authorList>
    </citation>
    <scope>NUCLEOTIDE SEQUENCE [LARGE SCALE GENOMIC DNA]</scope>
    <source>
        <strain evidence="2 3">S4</strain>
    </source>
</reference>
<feature type="region of interest" description="Disordered" evidence="1">
    <location>
        <begin position="218"/>
        <end position="238"/>
    </location>
</feature>
<organism evidence="2 3">
    <name type="scientific">Anaeromyces robustus</name>
    <dbReference type="NCBI Taxonomy" id="1754192"/>
    <lineage>
        <taxon>Eukaryota</taxon>
        <taxon>Fungi</taxon>
        <taxon>Fungi incertae sedis</taxon>
        <taxon>Chytridiomycota</taxon>
        <taxon>Chytridiomycota incertae sedis</taxon>
        <taxon>Neocallimastigomycetes</taxon>
        <taxon>Neocallimastigales</taxon>
        <taxon>Neocallimastigaceae</taxon>
        <taxon>Anaeromyces</taxon>
    </lineage>
</organism>
<sequence length="338" mass="38864">MLRQDSSVSCNESLSDDKNCNSNKILKYFNKLKNTKIYNDLDPILEENESNLTTDKKNNNINSIQNAKYMGKLLLSSVDSVNDTDNTIDLNEKNMEFTEVSETYSSCSSSEFTFNSASHKNEKLSIFEDIKFKNNEINRNLINNETYDDINKKKIIDDNKEKTDNNEKDKNINDNIKTTNKLSSSQKILETVDSIAISHKYSENDPNNNLEANNIKKEENNINNNRSEESKKSIKSLTNDHIKKQKLINKINSELAKEEKKEQVKNSNIKLINLNNNTDSSELINSNDSKLENDSKTMIKSKKKSPQKNTKIDKKLNNTALKKNRKININNQENEGIY</sequence>
<keyword evidence="3" id="KW-1185">Reference proteome</keyword>
<evidence type="ECO:0000256" key="1">
    <source>
        <dbReference type="SAM" id="MobiDB-lite"/>
    </source>
</evidence>
<proteinExistence type="predicted"/>
<comment type="caution">
    <text evidence="2">The sequence shown here is derived from an EMBL/GenBank/DDBJ whole genome shotgun (WGS) entry which is preliminary data.</text>
</comment>
<dbReference type="Proteomes" id="UP000193944">
    <property type="component" value="Unassembled WGS sequence"/>
</dbReference>
<dbReference type="AlphaFoldDB" id="A0A1Y1WWS4"/>
<evidence type="ECO:0000313" key="3">
    <source>
        <dbReference type="Proteomes" id="UP000193944"/>
    </source>
</evidence>
<name>A0A1Y1WWS4_9FUNG</name>
<protein>
    <submittedName>
        <fullName evidence="2">Uncharacterized protein</fullName>
    </submittedName>
</protein>
<evidence type="ECO:0000313" key="2">
    <source>
        <dbReference type="EMBL" id="ORX77768.1"/>
    </source>
</evidence>
<accession>A0A1Y1WWS4</accession>
<gene>
    <name evidence="2" type="ORF">BCR32DRAFT_247672</name>
</gene>
<dbReference type="EMBL" id="MCFG01000235">
    <property type="protein sequence ID" value="ORX77768.1"/>
    <property type="molecule type" value="Genomic_DNA"/>
</dbReference>